<name>A0A7X2NTJ5_9FIRM</name>
<evidence type="ECO:0000259" key="1">
    <source>
        <dbReference type="Pfam" id="PF01844"/>
    </source>
</evidence>
<dbReference type="Proteomes" id="UP000461880">
    <property type="component" value="Unassembled WGS sequence"/>
</dbReference>
<organism evidence="2 3">
    <name type="scientific">Stecheria intestinalis</name>
    <dbReference type="NCBI Taxonomy" id="2606630"/>
    <lineage>
        <taxon>Bacteria</taxon>
        <taxon>Bacillati</taxon>
        <taxon>Bacillota</taxon>
        <taxon>Erysipelotrichia</taxon>
        <taxon>Erysipelotrichales</taxon>
        <taxon>Erysipelotrichaceae</taxon>
        <taxon>Stecheria</taxon>
    </lineage>
</organism>
<sequence length="77" mass="8881">MNHILPLSEGGTNDESNLESLCWSCYKKIHGKRGDIERQPPHLSKETAFVSMIDRNFLKRLKLVSFCVNYVHNIYSA</sequence>
<dbReference type="RefSeq" id="WP_154505468.1">
    <property type="nucleotide sequence ID" value="NZ_VUMN01000026.1"/>
</dbReference>
<feature type="domain" description="HNH" evidence="1">
    <location>
        <begin position="1"/>
        <end position="30"/>
    </location>
</feature>
<reference evidence="2 3" key="1">
    <citation type="submission" date="2019-08" db="EMBL/GenBank/DDBJ databases">
        <title>In-depth cultivation of the pig gut microbiome towards novel bacterial diversity and tailored functional studies.</title>
        <authorList>
            <person name="Wylensek D."/>
            <person name="Hitch T.C.A."/>
            <person name="Clavel T."/>
        </authorList>
    </citation>
    <scope>NUCLEOTIDE SEQUENCE [LARGE SCALE GENOMIC DNA]</scope>
    <source>
        <strain evidence="2 3">Oil+RF-744-GAM-WT-6</strain>
    </source>
</reference>
<dbReference type="Pfam" id="PF01844">
    <property type="entry name" value="HNH"/>
    <property type="match status" value="1"/>
</dbReference>
<accession>A0A7X2NTJ5</accession>
<gene>
    <name evidence="2" type="ORF">FYJ51_10000</name>
</gene>
<keyword evidence="2" id="KW-0255">Endonuclease</keyword>
<keyword evidence="2" id="KW-0378">Hydrolase</keyword>
<dbReference type="InterPro" id="IPR003615">
    <property type="entry name" value="HNH_nuc"/>
</dbReference>
<dbReference type="AlphaFoldDB" id="A0A7X2NTJ5"/>
<dbReference type="Gene3D" id="1.10.30.50">
    <property type="match status" value="1"/>
</dbReference>
<dbReference type="GO" id="GO:0008270">
    <property type="term" value="F:zinc ion binding"/>
    <property type="evidence" value="ECO:0007669"/>
    <property type="project" value="InterPro"/>
</dbReference>
<dbReference type="GO" id="GO:0004519">
    <property type="term" value="F:endonuclease activity"/>
    <property type="evidence" value="ECO:0007669"/>
    <property type="project" value="UniProtKB-KW"/>
</dbReference>
<dbReference type="EMBL" id="VUMN01000026">
    <property type="protein sequence ID" value="MSS59227.1"/>
    <property type="molecule type" value="Genomic_DNA"/>
</dbReference>
<protein>
    <submittedName>
        <fullName evidence="2">HNH endonuclease</fullName>
    </submittedName>
</protein>
<comment type="caution">
    <text evidence="2">The sequence shown here is derived from an EMBL/GenBank/DDBJ whole genome shotgun (WGS) entry which is preliminary data.</text>
</comment>
<dbReference type="GO" id="GO:0003676">
    <property type="term" value="F:nucleic acid binding"/>
    <property type="evidence" value="ECO:0007669"/>
    <property type="project" value="InterPro"/>
</dbReference>
<keyword evidence="2" id="KW-0540">Nuclease</keyword>
<evidence type="ECO:0000313" key="2">
    <source>
        <dbReference type="EMBL" id="MSS59227.1"/>
    </source>
</evidence>
<dbReference type="InterPro" id="IPR002711">
    <property type="entry name" value="HNH"/>
</dbReference>
<keyword evidence="3" id="KW-1185">Reference proteome</keyword>
<evidence type="ECO:0000313" key="3">
    <source>
        <dbReference type="Proteomes" id="UP000461880"/>
    </source>
</evidence>
<dbReference type="CDD" id="cd00085">
    <property type="entry name" value="HNHc"/>
    <property type="match status" value="1"/>
</dbReference>
<proteinExistence type="predicted"/>